<protein>
    <recommendedName>
        <fullName evidence="4">Lipoprotein</fullName>
    </recommendedName>
</protein>
<keyword evidence="1" id="KW-0732">Signal</keyword>
<name>W4HJF7_9RHOB</name>
<feature type="chain" id="PRO_5004842075" description="Lipoprotein" evidence="1">
    <location>
        <begin position="24"/>
        <end position="610"/>
    </location>
</feature>
<dbReference type="EMBL" id="AQQW01000005">
    <property type="protein sequence ID" value="ETW12849.1"/>
    <property type="molecule type" value="Genomic_DNA"/>
</dbReference>
<dbReference type="Proteomes" id="UP000019063">
    <property type="component" value="Unassembled WGS sequence"/>
</dbReference>
<dbReference type="STRING" id="1379903.ATO8_09908"/>
<proteinExistence type="predicted"/>
<dbReference type="eggNOG" id="COG3868">
    <property type="taxonomic scope" value="Bacteria"/>
</dbReference>
<sequence length="610" mass="62554">MPLFRLCLGLLAAMVILPGAALALCDGADALPDHVIALVDRRAEPDPAAGRIATLAGPTLARLGLTPLYIDAAASLPDDLDMTRIAGVLSWFDGPVPRPDVLAEWMNANEAACGAALPTLVLGDAGGPALWQRLGTDGRRATILHDGAARSLTVQARWLGADAPLSVPPGPVDAPRLPPGATPLATLRGPDGLPRALGFETGTRTWVSDRIVRAADGRGAVLWLADPDSLFSRLAPAGPHPVPDLSVAQGRRIGLAILDPDGWTRRGAATGLASLGPPAHDLAADWAAAANGAPLTFAWPAPGALQADGPAGSAAQEAAGTLSALPGVRTLPLSEGGWLGDPDTPRLRVGSPATTPWDAPPRLDALEVRPLAGPPGFADPTGLHTRAATVTDTAAPTPVAPDVLLVRASDFLTFSGRSGATSGLAQTTGPERTPMDATSYAEWLETTRETRILPDGPLRWRVTRPGGPGTLRIDAAGALALDVADSSGVLGARRFGASLFLALDPASTKAVISLAESRDGAAARFTPGDISLIEAGPRLSDLRRTACAVVVTISGSAPGATRWSIAGEAPRARIDGAPVPMERDEDGWRVDVPDSRAAPVTLEIDAGCAE</sequence>
<evidence type="ECO:0000256" key="1">
    <source>
        <dbReference type="SAM" id="SignalP"/>
    </source>
</evidence>
<dbReference type="RefSeq" id="WP_043844231.1">
    <property type="nucleotide sequence ID" value="NZ_AQQW01000005.1"/>
</dbReference>
<evidence type="ECO:0008006" key="4">
    <source>
        <dbReference type="Google" id="ProtNLM"/>
    </source>
</evidence>
<dbReference type="AlphaFoldDB" id="W4HJF7"/>
<comment type="caution">
    <text evidence="2">The sequence shown here is derived from an EMBL/GenBank/DDBJ whole genome shotgun (WGS) entry which is preliminary data.</text>
</comment>
<feature type="signal peptide" evidence="1">
    <location>
        <begin position="1"/>
        <end position="23"/>
    </location>
</feature>
<evidence type="ECO:0000313" key="2">
    <source>
        <dbReference type="EMBL" id="ETW12849.1"/>
    </source>
</evidence>
<evidence type="ECO:0000313" key="3">
    <source>
        <dbReference type="Proteomes" id="UP000019063"/>
    </source>
</evidence>
<gene>
    <name evidence="2" type="ORF">ATO8_09908</name>
</gene>
<keyword evidence="3" id="KW-1185">Reference proteome</keyword>
<organism evidence="2 3">
    <name type="scientific">Roseivivax marinus</name>
    <dbReference type="NCBI Taxonomy" id="1379903"/>
    <lineage>
        <taxon>Bacteria</taxon>
        <taxon>Pseudomonadati</taxon>
        <taxon>Pseudomonadota</taxon>
        <taxon>Alphaproteobacteria</taxon>
        <taxon>Rhodobacterales</taxon>
        <taxon>Roseobacteraceae</taxon>
        <taxon>Roseivivax</taxon>
    </lineage>
</organism>
<reference evidence="2 3" key="1">
    <citation type="journal article" date="2014" name="Antonie Van Leeuwenhoek">
        <title>Roseivivax atlanticus sp. nov., isolated from surface seawater of the Atlantic Ocean.</title>
        <authorList>
            <person name="Li G."/>
            <person name="Lai Q."/>
            <person name="Liu X."/>
            <person name="Sun F."/>
            <person name="Shao Z."/>
        </authorList>
    </citation>
    <scope>NUCLEOTIDE SEQUENCE [LARGE SCALE GENOMIC DNA]</scope>
    <source>
        <strain evidence="2 3">22II-s10s</strain>
    </source>
</reference>
<accession>W4HJF7</accession>